<dbReference type="EMBL" id="JXLC01000025">
    <property type="protein sequence ID" value="OJG88601.1"/>
    <property type="molecule type" value="Genomic_DNA"/>
</dbReference>
<evidence type="ECO:0000313" key="4">
    <source>
        <dbReference type="EMBL" id="ALS01352.1"/>
    </source>
</evidence>
<dbReference type="RefSeq" id="WP_071878777.1">
    <property type="nucleotide sequence ID" value="NZ_JXLC01000025.1"/>
</dbReference>
<accession>A0A0S3KAS8</accession>
<reference evidence="5 7" key="1">
    <citation type="submission" date="2014-12" db="EMBL/GenBank/DDBJ databases">
        <title>Draft genome sequences of 29 type strains of Enterococci.</title>
        <authorList>
            <person name="Zhong Z."/>
            <person name="Sun Z."/>
            <person name="Liu W."/>
            <person name="Zhang W."/>
            <person name="Zhang H."/>
        </authorList>
    </citation>
    <scope>NUCLEOTIDE SEQUENCE [LARGE SCALE GENOMIC DNA]</scope>
    <source>
        <strain evidence="5 7">DSM 22801</strain>
    </source>
</reference>
<keyword evidence="1 2" id="KW-0238">DNA-binding</keyword>
<dbReference type="PANTHER" id="PTHR43479:SF11">
    <property type="entry name" value="ACREF_ENVCD OPERON REPRESSOR-RELATED"/>
    <property type="match status" value="1"/>
</dbReference>
<dbReference type="PANTHER" id="PTHR43479">
    <property type="entry name" value="ACREF/ENVCD OPERON REPRESSOR-RELATED"/>
    <property type="match status" value="1"/>
</dbReference>
<reference evidence="4 6" key="2">
    <citation type="submission" date="2015-12" db="EMBL/GenBank/DDBJ databases">
        <authorList>
            <person name="Lauer A."/>
            <person name="Humrighouse B."/>
            <person name="Loparev V."/>
            <person name="Shewmaker P.L."/>
            <person name="Whitney A.M."/>
            <person name="McLaughlin R.W."/>
        </authorList>
    </citation>
    <scope>NUCLEOTIDE SEQUENCE [LARGE SCALE GENOMIC DNA]</scope>
    <source>
        <strain evidence="4 6">LMG 23085</strain>
    </source>
</reference>
<dbReference type="EMBL" id="CP013614">
    <property type="protein sequence ID" value="ALS01352.1"/>
    <property type="molecule type" value="Genomic_DNA"/>
</dbReference>
<gene>
    <name evidence="4" type="ORF">ATZ33_08225</name>
    <name evidence="5" type="ORF">RV15_GL001786</name>
</gene>
<dbReference type="AlphaFoldDB" id="A0A0S3KAS8"/>
<dbReference type="KEGG" id="ess:ATZ33_08225"/>
<dbReference type="Pfam" id="PF00440">
    <property type="entry name" value="TetR_N"/>
    <property type="match status" value="1"/>
</dbReference>
<feature type="domain" description="HTH tetR-type" evidence="3">
    <location>
        <begin position="9"/>
        <end position="69"/>
    </location>
</feature>
<dbReference type="Proteomes" id="UP000183039">
    <property type="component" value="Unassembled WGS sequence"/>
</dbReference>
<evidence type="ECO:0000256" key="1">
    <source>
        <dbReference type="ARBA" id="ARBA00023125"/>
    </source>
</evidence>
<dbReference type="PRINTS" id="PR00455">
    <property type="entry name" value="HTHTETR"/>
</dbReference>
<evidence type="ECO:0000313" key="5">
    <source>
        <dbReference type="EMBL" id="OJG88601.1"/>
    </source>
</evidence>
<dbReference type="Gene3D" id="1.10.357.10">
    <property type="entry name" value="Tetracycline Repressor, domain 2"/>
    <property type="match status" value="1"/>
</dbReference>
<proteinExistence type="predicted"/>
<dbReference type="PROSITE" id="PS50977">
    <property type="entry name" value="HTH_TETR_2"/>
    <property type="match status" value="1"/>
</dbReference>
<evidence type="ECO:0000313" key="6">
    <source>
        <dbReference type="Proteomes" id="UP000065511"/>
    </source>
</evidence>
<dbReference type="InterPro" id="IPR009057">
    <property type="entry name" value="Homeodomain-like_sf"/>
</dbReference>
<dbReference type="SUPFAM" id="SSF46689">
    <property type="entry name" value="Homeodomain-like"/>
    <property type="match status" value="1"/>
</dbReference>
<feature type="DNA-binding region" description="H-T-H motif" evidence="2">
    <location>
        <begin position="32"/>
        <end position="51"/>
    </location>
</feature>
<organism evidence="5 7">
    <name type="scientific">Enterococcus silesiacus</name>
    <dbReference type="NCBI Taxonomy" id="332949"/>
    <lineage>
        <taxon>Bacteria</taxon>
        <taxon>Bacillati</taxon>
        <taxon>Bacillota</taxon>
        <taxon>Bacilli</taxon>
        <taxon>Lactobacillales</taxon>
        <taxon>Enterococcaceae</taxon>
        <taxon>Enterococcus</taxon>
    </lineage>
</organism>
<evidence type="ECO:0000313" key="7">
    <source>
        <dbReference type="Proteomes" id="UP000183039"/>
    </source>
</evidence>
<dbReference type="InterPro" id="IPR050624">
    <property type="entry name" value="HTH-type_Tx_Regulator"/>
</dbReference>
<dbReference type="Proteomes" id="UP000065511">
    <property type="component" value="Chromosome"/>
</dbReference>
<sequence length="191" mass="21994">MNKQLKKSEITKLKLKEAASQLFVSKSFDDTSIADITKQAGYAVGSFYKHWKRKEDLLLELWYDATTHFMLATAESLIQTKTFHEFSVHMVERVLMYGNDPFIKKYFAARYSLEVHDASGMSAAFDLYVKNIYQQLLFLHHKTESQQLWESAIAVADLLNGHVLNANNFGENSLAILEKEQLVRIVEQLII</sequence>
<evidence type="ECO:0000256" key="2">
    <source>
        <dbReference type="PROSITE-ProRule" id="PRU00335"/>
    </source>
</evidence>
<dbReference type="GO" id="GO:0003677">
    <property type="term" value="F:DNA binding"/>
    <property type="evidence" value="ECO:0007669"/>
    <property type="project" value="UniProtKB-UniRule"/>
</dbReference>
<protein>
    <recommendedName>
        <fullName evidence="3">HTH tetR-type domain-containing protein</fullName>
    </recommendedName>
</protein>
<keyword evidence="6" id="KW-1185">Reference proteome</keyword>
<name>A0A0S3KAS8_9ENTE</name>
<evidence type="ECO:0000259" key="3">
    <source>
        <dbReference type="PROSITE" id="PS50977"/>
    </source>
</evidence>
<dbReference type="InterPro" id="IPR001647">
    <property type="entry name" value="HTH_TetR"/>
</dbReference>